<dbReference type="KEGG" id="scou:SCORR_v1c04720"/>
<sequence length="683" mass="78605">MIKNSYDEEQIDDYEEEDDNDEFVASFTAKQKLKKTEVIEDLTYLEEEVITAYLYPLTTLTGKKVSMGLRVAKDKMTIMSVDIRSQIKIKAYLSQSDDDYDLIETVDPMNPSEQIMRRSENLDFITYNLKEIDLGCLYLLTKEAINEDNFSTVKQYVAKTIIRSVDTDGMEMSFASIEEFSSSFKTPPIKIVLSPPMTEKIKEIHVTTPKGTLVGNIKVVDNDGHFPELIAKEGTEIYPKLCFPFQTQPVLSIVNYWSSDQIIPLKHITAYLDSKGLNYDDDFSLQDFLVLGDSSKYPTLRIDHAYSIRYTTLGKREVGRWKGGSYNGYYFDSTWEDYNSSAEIKVGDKYGYTVTTAPDNKTRQTLYQTITSIEDVNVTSKQSYRYTTAFDTLLLMLTESFWKDYEFKGATKFEYVNGEQVEKINDTRIYEISQKYSQQDRYAVNTNNWLSWKKINQDKVNSNPSMTKRIESTIALLSGYIKSNFSINKGDNDDYKILLPFYFELQNAIDNPVNYVGYTDIKVKLKSLYFEFKGKNISTKVKEISNNIIYKLDYNHYAFPEVTSQVETSSIPSSMPLDQQTANGEYSKYQLKQFSNTSSIQDLIKQEYGNGIINYNPISNGITNNGEFSLDKNSFVSELKVSSFYGSGLWRFNFVDVNNNSFIIDLNLFDKTETKNSFINLIL</sequence>
<keyword evidence="2" id="KW-1185">Reference proteome</keyword>
<protein>
    <submittedName>
        <fullName evidence="1">Uncharacterized protein</fullName>
    </submittedName>
</protein>
<dbReference type="Proteomes" id="UP000203229">
    <property type="component" value="Chromosome"/>
</dbReference>
<dbReference type="EMBL" id="CP022535">
    <property type="protein sequence ID" value="ASP28244.1"/>
    <property type="molecule type" value="Genomic_DNA"/>
</dbReference>
<gene>
    <name evidence="1" type="ORF">SCORR_v1c04720</name>
</gene>
<dbReference type="AlphaFoldDB" id="A0A222EPP3"/>
<evidence type="ECO:0000313" key="1">
    <source>
        <dbReference type="EMBL" id="ASP28244.1"/>
    </source>
</evidence>
<dbReference type="OrthoDB" id="390989at2"/>
<proteinExistence type="predicted"/>
<reference evidence="1 2" key="1">
    <citation type="submission" date="2017-07" db="EMBL/GenBank/DDBJ databases">
        <title>Complete genome sequence of Spiroplasma corruscae EC-1 (DSM 19793).</title>
        <authorList>
            <person name="Tsai Y.-M."/>
            <person name="Lo W.-S."/>
            <person name="Kuo C.-H."/>
        </authorList>
    </citation>
    <scope>NUCLEOTIDE SEQUENCE [LARGE SCALE GENOMIC DNA]</scope>
    <source>
        <strain evidence="1 2">EC-1</strain>
    </source>
</reference>
<dbReference type="RefSeq" id="WP_094048796.1">
    <property type="nucleotide sequence ID" value="NZ_CP022535.1"/>
</dbReference>
<accession>A0A222EPP3</accession>
<name>A0A222EPP3_9MOLU</name>
<evidence type="ECO:0000313" key="2">
    <source>
        <dbReference type="Proteomes" id="UP000203229"/>
    </source>
</evidence>
<organism evidence="1 2">
    <name type="scientific">Spiroplasma corruscae</name>
    <dbReference type="NCBI Taxonomy" id="216934"/>
    <lineage>
        <taxon>Bacteria</taxon>
        <taxon>Bacillati</taxon>
        <taxon>Mycoplasmatota</taxon>
        <taxon>Mollicutes</taxon>
        <taxon>Entomoplasmatales</taxon>
        <taxon>Spiroplasmataceae</taxon>
        <taxon>Spiroplasma</taxon>
    </lineage>
</organism>